<proteinExistence type="predicted"/>
<dbReference type="InterPro" id="IPR006860">
    <property type="entry name" value="FecR"/>
</dbReference>
<dbReference type="Pfam" id="PF16344">
    <property type="entry name" value="FecR_C"/>
    <property type="match status" value="1"/>
</dbReference>
<dbReference type="InterPro" id="IPR032508">
    <property type="entry name" value="FecR_C"/>
</dbReference>
<reference evidence="4" key="1">
    <citation type="journal article" date="2019" name="Int. J. Syst. Evol. Microbiol.">
        <title>The Global Catalogue of Microorganisms (GCM) 10K type strain sequencing project: providing services to taxonomists for standard genome sequencing and annotation.</title>
        <authorList>
            <consortium name="The Broad Institute Genomics Platform"/>
            <consortium name="The Broad Institute Genome Sequencing Center for Infectious Disease"/>
            <person name="Wu L."/>
            <person name="Ma J."/>
        </authorList>
    </citation>
    <scope>NUCLEOTIDE SEQUENCE [LARGE SCALE GENOMIC DNA]</scope>
    <source>
        <strain evidence="4">JCM 17630</strain>
    </source>
</reference>
<dbReference type="InterPro" id="IPR012373">
    <property type="entry name" value="Ferrdict_sens_TM"/>
</dbReference>
<feature type="domain" description="FecR protein" evidence="1">
    <location>
        <begin position="168"/>
        <end position="264"/>
    </location>
</feature>
<accession>A0ABP8C8T1</accession>
<dbReference type="EMBL" id="BAABCA010000003">
    <property type="protein sequence ID" value="GAA4235667.1"/>
    <property type="molecule type" value="Genomic_DNA"/>
</dbReference>
<evidence type="ECO:0008006" key="5">
    <source>
        <dbReference type="Google" id="ProtNLM"/>
    </source>
</evidence>
<evidence type="ECO:0000313" key="4">
    <source>
        <dbReference type="Proteomes" id="UP001501496"/>
    </source>
</evidence>
<keyword evidence="4" id="KW-1185">Reference proteome</keyword>
<feature type="domain" description="Protein FecR C-terminal" evidence="2">
    <location>
        <begin position="312"/>
        <end position="379"/>
    </location>
</feature>
<evidence type="ECO:0000259" key="2">
    <source>
        <dbReference type="Pfam" id="PF16344"/>
    </source>
</evidence>
<evidence type="ECO:0000259" key="1">
    <source>
        <dbReference type="Pfam" id="PF04773"/>
    </source>
</evidence>
<protein>
    <recommendedName>
        <fullName evidence="5">FecR family protein</fullName>
    </recommendedName>
</protein>
<gene>
    <name evidence="3" type="ORF">GCM10022291_18200</name>
</gene>
<dbReference type="Proteomes" id="UP001501496">
    <property type="component" value="Unassembled WGS sequence"/>
</dbReference>
<dbReference type="PANTHER" id="PTHR30273">
    <property type="entry name" value="PERIPLASMIC SIGNAL SENSOR AND SIGMA FACTOR ACTIVATOR FECR-RELATED"/>
    <property type="match status" value="1"/>
</dbReference>
<name>A0ABP8C8T1_9FLAO</name>
<dbReference type="PIRSF" id="PIRSF018266">
    <property type="entry name" value="FecR"/>
    <property type="match status" value="1"/>
</dbReference>
<evidence type="ECO:0000313" key="3">
    <source>
        <dbReference type="EMBL" id="GAA4235667.1"/>
    </source>
</evidence>
<dbReference type="Gene3D" id="3.55.50.30">
    <property type="match status" value="1"/>
</dbReference>
<dbReference type="Gene3D" id="2.60.120.1440">
    <property type="match status" value="1"/>
</dbReference>
<organism evidence="3 4">
    <name type="scientific">Postechiella marina</name>
    <dbReference type="NCBI Taxonomy" id="943941"/>
    <lineage>
        <taxon>Bacteria</taxon>
        <taxon>Pseudomonadati</taxon>
        <taxon>Bacteroidota</taxon>
        <taxon>Flavobacteriia</taxon>
        <taxon>Flavobacteriales</taxon>
        <taxon>Flavobacteriaceae</taxon>
        <taxon>Postechiella</taxon>
    </lineage>
</organism>
<dbReference type="PANTHER" id="PTHR30273:SF2">
    <property type="entry name" value="PROTEIN FECR"/>
    <property type="match status" value="1"/>
</dbReference>
<comment type="caution">
    <text evidence="3">The sequence shown here is derived from an EMBL/GenBank/DDBJ whole genome shotgun (WGS) entry which is preliminary data.</text>
</comment>
<dbReference type="Pfam" id="PF04773">
    <property type="entry name" value="FecR"/>
    <property type="match status" value="1"/>
</dbReference>
<sequence>METYKILKYLNSTASLKEIKEVETWIIASPENTKTFNFLKTQHILSSFNKTSELKNNEAPLKWYKKKISDSFKKEKKTKWILPLKSAAIITILLGSAYFYKTNVSTKKEVIIPKNVITLQLENGNTKIIKENGETEVVDLNGNTIGLQKGNTLKYQNSTSSDKLAFNTLTVPNGKRFDVVLSDNTHVYLNAGTTLKYPVKFIKGDNREVFLTGEALFEVAKDTNHPFIVNTNDINVRVLGTTFNVSSYPEELTTKTVLVEGSVRLHKEDDYNKDNSTLLKPGQLALANRKANNLIIENVDVSLYTSWINGTLSFKHEPFKNIIKKLERQFNVVITNNNLELNNVLFTASFDNVPLEQILKTFHENYGIQYTIDKTNITLN</sequence>
<dbReference type="RefSeq" id="WP_344787869.1">
    <property type="nucleotide sequence ID" value="NZ_BAABCA010000003.1"/>
</dbReference>